<evidence type="ECO:0000313" key="2">
    <source>
        <dbReference type="Proteomes" id="UP000821845"/>
    </source>
</evidence>
<reference evidence="1" key="1">
    <citation type="submission" date="2020-05" db="EMBL/GenBank/DDBJ databases">
        <title>Large-scale comparative analyses of tick genomes elucidate their genetic diversity and vector capacities.</title>
        <authorList>
            <person name="Jia N."/>
            <person name="Wang J."/>
            <person name="Shi W."/>
            <person name="Du L."/>
            <person name="Sun Y."/>
            <person name="Zhan W."/>
            <person name="Jiang J."/>
            <person name="Wang Q."/>
            <person name="Zhang B."/>
            <person name="Ji P."/>
            <person name="Sakyi L.B."/>
            <person name="Cui X."/>
            <person name="Yuan T."/>
            <person name="Jiang B."/>
            <person name="Yang W."/>
            <person name="Lam T.T.-Y."/>
            <person name="Chang Q."/>
            <person name="Ding S."/>
            <person name="Wang X."/>
            <person name="Zhu J."/>
            <person name="Ruan X."/>
            <person name="Zhao L."/>
            <person name="Wei J."/>
            <person name="Que T."/>
            <person name="Du C."/>
            <person name="Cheng J."/>
            <person name="Dai P."/>
            <person name="Han X."/>
            <person name="Huang E."/>
            <person name="Gao Y."/>
            <person name="Liu J."/>
            <person name="Shao H."/>
            <person name="Ye R."/>
            <person name="Li L."/>
            <person name="Wei W."/>
            <person name="Wang X."/>
            <person name="Wang C."/>
            <person name="Yang T."/>
            <person name="Huo Q."/>
            <person name="Li W."/>
            <person name="Guo W."/>
            <person name="Chen H."/>
            <person name="Zhou L."/>
            <person name="Ni X."/>
            <person name="Tian J."/>
            <person name="Zhou Y."/>
            <person name="Sheng Y."/>
            <person name="Liu T."/>
            <person name="Pan Y."/>
            <person name="Xia L."/>
            <person name="Li J."/>
            <person name="Zhao F."/>
            <person name="Cao W."/>
        </authorList>
    </citation>
    <scope>NUCLEOTIDE SEQUENCE</scope>
    <source>
        <strain evidence="1">Hyas-2018</strain>
    </source>
</reference>
<accession>A0ACB7S0Q8</accession>
<gene>
    <name evidence="1" type="ORF">HPB50_021256</name>
</gene>
<evidence type="ECO:0000313" key="1">
    <source>
        <dbReference type="EMBL" id="KAH6926737.1"/>
    </source>
</evidence>
<keyword evidence="2" id="KW-1185">Reference proteome</keyword>
<dbReference type="Proteomes" id="UP000821845">
    <property type="component" value="Chromosome 7"/>
</dbReference>
<proteinExistence type="predicted"/>
<sequence length="251" mass="28150">MTDKYIAYLHRRLDVLNLCVGLSKVSGDDAYFVKNAQTKLHEAYAHQRRIEALAEQYEQLKQQEEKLLADLDVRLQLAECQKEFLDSLPPKSQPIAVASRDSQSNGSSLAAAGAAGDRPQAVHRPGTKFIVPLSEAEFANVPKYMKGRFTLAAINKLVDAFNKALASKYELLALPKSRLKEAQWKRVTAYHMQETAETKRVSFVVDSDLIGKVSGTFESSRAVTQFVVVMRHCGRVREIRGPERIVRYVVA</sequence>
<dbReference type="EMBL" id="CM023487">
    <property type="protein sequence ID" value="KAH6926737.1"/>
    <property type="molecule type" value="Genomic_DNA"/>
</dbReference>
<name>A0ACB7S0Q8_HYAAI</name>
<organism evidence="1 2">
    <name type="scientific">Hyalomma asiaticum</name>
    <name type="common">Tick</name>
    <dbReference type="NCBI Taxonomy" id="266040"/>
    <lineage>
        <taxon>Eukaryota</taxon>
        <taxon>Metazoa</taxon>
        <taxon>Ecdysozoa</taxon>
        <taxon>Arthropoda</taxon>
        <taxon>Chelicerata</taxon>
        <taxon>Arachnida</taxon>
        <taxon>Acari</taxon>
        <taxon>Parasitiformes</taxon>
        <taxon>Ixodida</taxon>
        <taxon>Ixodoidea</taxon>
        <taxon>Ixodidae</taxon>
        <taxon>Hyalomminae</taxon>
        <taxon>Hyalomma</taxon>
    </lineage>
</organism>
<comment type="caution">
    <text evidence="1">The sequence shown here is derived from an EMBL/GenBank/DDBJ whole genome shotgun (WGS) entry which is preliminary data.</text>
</comment>
<protein>
    <submittedName>
        <fullName evidence="1">Uncharacterized protein</fullName>
    </submittedName>
</protein>